<sequence>MFGGITEINACMNMKTHFKEFIVLFWILRMIYISIKLINKYNNYAKINLILKGLNLCSIIILIGFCAESVFYTQDSYLVLCGLLMMQFMSWEADIFNKNEI</sequence>
<dbReference type="Proteomes" id="UP000037540">
    <property type="component" value="Unassembled WGS sequence"/>
</dbReference>
<name>A0A9Q1ZB22_CLOBO</name>
<organism evidence="2 3">
    <name type="scientific">Clostridium botulinum</name>
    <dbReference type="NCBI Taxonomy" id="1491"/>
    <lineage>
        <taxon>Bacteria</taxon>
        <taxon>Bacillati</taxon>
        <taxon>Bacillota</taxon>
        <taxon>Clostridia</taxon>
        <taxon>Eubacteriales</taxon>
        <taxon>Clostridiaceae</taxon>
        <taxon>Clostridium</taxon>
    </lineage>
</organism>
<dbReference type="EMBL" id="LGVR01000073">
    <property type="protein sequence ID" value="KOA84095.1"/>
    <property type="molecule type" value="Genomic_DNA"/>
</dbReference>
<protein>
    <submittedName>
        <fullName evidence="2">Uncharacterized protein</fullName>
    </submittedName>
</protein>
<dbReference type="AlphaFoldDB" id="A0A9Q1ZB22"/>
<evidence type="ECO:0000256" key="1">
    <source>
        <dbReference type="SAM" id="Phobius"/>
    </source>
</evidence>
<comment type="caution">
    <text evidence="2">The sequence shown here is derived from an EMBL/GenBank/DDBJ whole genome shotgun (WGS) entry which is preliminary data.</text>
</comment>
<keyword evidence="1" id="KW-1133">Transmembrane helix</keyword>
<proteinExistence type="predicted"/>
<keyword evidence="1" id="KW-0812">Transmembrane</keyword>
<evidence type="ECO:0000313" key="2">
    <source>
        <dbReference type="EMBL" id="KOA84095.1"/>
    </source>
</evidence>
<feature type="transmembrane region" description="Helical" evidence="1">
    <location>
        <begin position="50"/>
        <end position="71"/>
    </location>
</feature>
<accession>A0A9Q1ZB22</accession>
<keyword evidence="1" id="KW-0472">Membrane</keyword>
<reference evidence="2 3" key="1">
    <citation type="submission" date="2015-07" db="EMBL/GenBank/DDBJ databases">
        <title>Draft genome sequences of 17 French Clostridium botulinum group III.</title>
        <authorList>
            <person name="Woudstra C."/>
            <person name="Le Marechal C."/>
            <person name="Souillard R."/>
            <person name="Bayon-Auboyer M.-H."/>
            <person name="Dessouter D."/>
            <person name="Fach P."/>
        </authorList>
    </citation>
    <scope>NUCLEOTIDE SEQUENCE [LARGE SCALE GENOMIC DNA]</scope>
    <source>
        <strain evidence="2 3">12LNRI-CD</strain>
    </source>
</reference>
<feature type="transmembrane region" description="Helical" evidence="1">
    <location>
        <begin position="21"/>
        <end position="38"/>
    </location>
</feature>
<dbReference type="RefSeq" id="WP_013721044.1">
    <property type="nucleotide sequence ID" value="NZ_LGVO01000063.1"/>
</dbReference>
<gene>
    <name evidence="2" type="ORF">ADU74_11635</name>
</gene>
<evidence type="ECO:0000313" key="3">
    <source>
        <dbReference type="Proteomes" id="UP000037540"/>
    </source>
</evidence>